<proteinExistence type="inferred from homology"/>
<feature type="transmembrane region" description="Helical" evidence="7">
    <location>
        <begin position="292"/>
        <end position="309"/>
    </location>
</feature>
<protein>
    <submittedName>
        <fullName evidence="9">Acyltransferase</fullName>
    </submittedName>
</protein>
<feature type="transmembrane region" description="Helical" evidence="7">
    <location>
        <begin position="88"/>
        <end position="104"/>
    </location>
</feature>
<feature type="transmembrane region" description="Helical" evidence="7">
    <location>
        <begin position="321"/>
        <end position="341"/>
    </location>
</feature>
<evidence type="ECO:0000256" key="1">
    <source>
        <dbReference type="ARBA" id="ARBA00004651"/>
    </source>
</evidence>
<evidence type="ECO:0000256" key="2">
    <source>
        <dbReference type="ARBA" id="ARBA00007400"/>
    </source>
</evidence>
<dbReference type="GO" id="GO:0005886">
    <property type="term" value="C:plasma membrane"/>
    <property type="evidence" value="ECO:0007669"/>
    <property type="project" value="UniProtKB-SubCell"/>
</dbReference>
<evidence type="ECO:0000256" key="5">
    <source>
        <dbReference type="ARBA" id="ARBA00022989"/>
    </source>
</evidence>
<keyword evidence="9" id="KW-0012">Acyltransferase</keyword>
<organism evidence="9 10">
    <name type="scientific">Hassallia byssoidea VB512170</name>
    <dbReference type="NCBI Taxonomy" id="1304833"/>
    <lineage>
        <taxon>Bacteria</taxon>
        <taxon>Bacillati</taxon>
        <taxon>Cyanobacteriota</taxon>
        <taxon>Cyanophyceae</taxon>
        <taxon>Nostocales</taxon>
        <taxon>Tolypothrichaceae</taxon>
        <taxon>Hassallia</taxon>
    </lineage>
</organism>
<keyword evidence="3" id="KW-1003">Cell membrane</keyword>
<feature type="transmembrane region" description="Helical" evidence="7">
    <location>
        <begin position="21"/>
        <end position="38"/>
    </location>
</feature>
<dbReference type="Proteomes" id="UP000031549">
    <property type="component" value="Unassembled WGS sequence"/>
</dbReference>
<evidence type="ECO:0000256" key="6">
    <source>
        <dbReference type="ARBA" id="ARBA00023136"/>
    </source>
</evidence>
<feature type="transmembrane region" description="Helical" evidence="7">
    <location>
        <begin position="223"/>
        <end position="247"/>
    </location>
</feature>
<dbReference type="GO" id="GO:0016413">
    <property type="term" value="F:O-acetyltransferase activity"/>
    <property type="evidence" value="ECO:0007669"/>
    <property type="project" value="TreeGrafter"/>
</dbReference>
<sequence length="390" mass="44132">MSESKVKKRLVGIDLFRGISAYAVALIHAGSLMLYSGIPTNNVTAALVEMSRFAVPFFLALSFYLMTKKLYTSNQQHSLVSIFKSRSERLLVPYFYWSLIYLSIRLVKSLSASENLSKLFQDPVLLIFLGGASIHLYFLPLLFTGSFLIVFAEFLVKKRISLTTLIVLFIVSIVIYELQIVSGNNFEFFAKFGVNCLEVTNSCSVAFQQFTKLIFPSGNNNQILRIGLVVIAWLLKCLPYILLAMIINHPYMRKQVEKLDINQAVIFLIFMAGISALNLMSIEKIIYFPQSIYEIGTAFCLLLSGIGVSTRFSNNRYIENLGVCSFGIYLIHYLVLMIYVSLMGKITDELLKISPITIMLTLTSITFITSWLITSMSMRVKPISKLLFRV</sequence>
<gene>
    <name evidence="9" type="ORF">PI95_018540</name>
</gene>
<keyword evidence="6 7" id="KW-0472">Membrane</keyword>
<evidence type="ECO:0000256" key="3">
    <source>
        <dbReference type="ARBA" id="ARBA00022475"/>
    </source>
</evidence>
<feature type="transmembrane region" description="Helical" evidence="7">
    <location>
        <begin position="162"/>
        <end position="181"/>
    </location>
</feature>
<keyword evidence="5 7" id="KW-1133">Transmembrane helix</keyword>
<dbReference type="AlphaFoldDB" id="A0A846HAX6"/>
<dbReference type="GO" id="GO:0009246">
    <property type="term" value="P:enterobacterial common antigen biosynthetic process"/>
    <property type="evidence" value="ECO:0007669"/>
    <property type="project" value="TreeGrafter"/>
</dbReference>
<keyword evidence="10" id="KW-1185">Reference proteome</keyword>
<dbReference type="RefSeq" id="WP_163518993.1">
    <property type="nucleotide sequence ID" value="NZ_JTCM02000043.1"/>
</dbReference>
<comment type="subcellular location">
    <subcellularLocation>
        <location evidence="1">Cell membrane</location>
        <topology evidence="1">Multi-pass membrane protein</topology>
    </subcellularLocation>
</comment>
<evidence type="ECO:0000313" key="9">
    <source>
        <dbReference type="EMBL" id="NEU74502.1"/>
    </source>
</evidence>
<reference evidence="9 10" key="1">
    <citation type="journal article" date="2015" name="Genome Announc.">
        <title>Draft Genome Sequence of Cyanobacterium Hassallia byssoidea Strain VB512170, Isolated from Monuments in India.</title>
        <authorList>
            <person name="Singh D."/>
            <person name="Chandrababunaidu M.M."/>
            <person name="Panda A."/>
            <person name="Sen D."/>
            <person name="Bhattacharyya S."/>
            <person name="Adhikary S.P."/>
            <person name="Tripathy S."/>
        </authorList>
    </citation>
    <scope>NUCLEOTIDE SEQUENCE [LARGE SCALE GENOMIC DNA]</scope>
    <source>
        <strain evidence="9 10">VB512170</strain>
    </source>
</reference>
<feature type="transmembrane region" description="Helical" evidence="7">
    <location>
        <begin position="50"/>
        <end position="67"/>
    </location>
</feature>
<comment type="similarity">
    <text evidence="2">Belongs to the acyltransferase 3 family.</text>
</comment>
<dbReference type="PANTHER" id="PTHR40074">
    <property type="entry name" value="O-ACETYLTRANSFERASE WECH"/>
    <property type="match status" value="1"/>
</dbReference>
<keyword evidence="4 7" id="KW-0812">Transmembrane</keyword>
<comment type="caution">
    <text evidence="9">The sequence shown here is derived from an EMBL/GenBank/DDBJ whole genome shotgun (WGS) entry which is preliminary data.</text>
</comment>
<accession>A0A846HAX6</accession>
<feature type="transmembrane region" description="Helical" evidence="7">
    <location>
        <begin position="353"/>
        <end position="373"/>
    </location>
</feature>
<evidence type="ECO:0000313" key="10">
    <source>
        <dbReference type="Proteomes" id="UP000031549"/>
    </source>
</evidence>
<dbReference type="Pfam" id="PF01757">
    <property type="entry name" value="Acyl_transf_3"/>
    <property type="match status" value="1"/>
</dbReference>
<evidence type="ECO:0000256" key="4">
    <source>
        <dbReference type="ARBA" id="ARBA00022692"/>
    </source>
</evidence>
<dbReference type="EMBL" id="JTCM02000043">
    <property type="protein sequence ID" value="NEU74502.1"/>
    <property type="molecule type" value="Genomic_DNA"/>
</dbReference>
<name>A0A846HAX6_9CYAN</name>
<feature type="transmembrane region" description="Helical" evidence="7">
    <location>
        <begin position="259"/>
        <end position="280"/>
    </location>
</feature>
<dbReference type="PANTHER" id="PTHR40074:SF2">
    <property type="entry name" value="O-ACETYLTRANSFERASE WECH"/>
    <property type="match status" value="1"/>
</dbReference>
<keyword evidence="9" id="KW-0808">Transferase</keyword>
<feature type="domain" description="Acyltransferase 3" evidence="8">
    <location>
        <begin position="11"/>
        <end position="374"/>
    </location>
</feature>
<feature type="transmembrane region" description="Helical" evidence="7">
    <location>
        <begin position="124"/>
        <end position="150"/>
    </location>
</feature>
<evidence type="ECO:0000259" key="8">
    <source>
        <dbReference type="Pfam" id="PF01757"/>
    </source>
</evidence>
<dbReference type="InterPro" id="IPR002656">
    <property type="entry name" value="Acyl_transf_3_dom"/>
</dbReference>
<evidence type="ECO:0000256" key="7">
    <source>
        <dbReference type="SAM" id="Phobius"/>
    </source>
</evidence>